<organism evidence="1 2">
    <name type="scientific">Blautia wexlerae</name>
    <dbReference type="NCBI Taxonomy" id="418240"/>
    <lineage>
        <taxon>Bacteria</taxon>
        <taxon>Bacillati</taxon>
        <taxon>Bacillota</taxon>
        <taxon>Clostridia</taxon>
        <taxon>Lachnospirales</taxon>
        <taxon>Lachnospiraceae</taxon>
        <taxon>Blautia</taxon>
    </lineage>
</organism>
<proteinExistence type="predicted"/>
<evidence type="ECO:0000313" key="1">
    <source>
        <dbReference type="EMBL" id="CUN93111.1"/>
    </source>
</evidence>
<accession>A0A174AWD3</accession>
<sequence>MTKKSCRRTMDENKIHEKAVKMRKKTDEQLVHYVEDRVEKARSEGFNEGKALAKNTAKEFIVLLQQNKIPGIGAVTINKLVKVAGEHGYL</sequence>
<dbReference type="AlphaFoldDB" id="A0A174AWD3"/>
<reference evidence="1 2" key="1">
    <citation type="submission" date="2015-09" db="EMBL/GenBank/DDBJ databases">
        <authorList>
            <consortium name="Pathogen Informatics"/>
        </authorList>
    </citation>
    <scope>NUCLEOTIDE SEQUENCE [LARGE SCALE GENOMIC DNA]</scope>
    <source>
        <strain evidence="1 2">2789STDY5834863</strain>
    </source>
</reference>
<dbReference type="RefSeq" id="WP_008704647.1">
    <property type="nucleotide sequence ID" value="NZ_BTHH01000009.1"/>
</dbReference>
<protein>
    <submittedName>
        <fullName evidence="1">Uncharacterized protein</fullName>
    </submittedName>
</protein>
<dbReference type="EMBL" id="CYZN01000008">
    <property type="protein sequence ID" value="CUN93111.1"/>
    <property type="molecule type" value="Genomic_DNA"/>
</dbReference>
<evidence type="ECO:0000313" key="2">
    <source>
        <dbReference type="Proteomes" id="UP000095431"/>
    </source>
</evidence>
<dbReference type="Proteomes" id="UP000095431">
    <property type="component" value="Unassembled WGS sequence"/>
</dbReference>
<gene>
    <name evidence="1" type="ORF">ERS852478_01407</name>
</gene>
<name>A0A174AWD3_9FIRM</name>